<name>A0A0F9D2V7_9ZZZZ</name>
<feature type="domain" description="DUF551" evidence="1">
    <location>
        <begin position="5"/>
        <end position="66"/>
    </location>
</feature>
<protein>
    <recommendedName>
        <fullName evidence="1">DUF551 domain-containing protein</fullName>
    </recommendedName>
</protein>
<proteinExistence type="predicted"/>
<accession>A0A0F9D2V7</accession>
<dbReference type="Pfam" id="PF04448">
    <property type="entry name" value="DUF551"/>
    <property type="match status" value="1"/>
</dbReference>
<comment type="caution">
    <text evidence="2">The sequence shown here is derived from an EMBL/GenBank/DDBJ whole genome shotgun (WGS) entry which is preliminary data.</text>
</comment>
<sequence>MQPNWVPISEKLPESYRAIIFYDPTFTYGGLIEINFGFMHESGAWENMDGAEAEHVTHWAEMLEGPND</sequence>
<dbReference type="AlphaFoldDB" id="A0A0F9D2V7"/>
<reference evidence="2" key="1">
    <citation type="journal article" date="2015" name="Nature">
        <title>Complex archaea that bridge the gap between prokaryotes and eukaryotes.</title>
        <authorList>
            <person name="Spang A."/>
            <person name="Saw J.H."/>
            <person name="Jorgensen S.L."/>
            <person name="Zaremba-Niedzwiedzka K."/>
            <person name="Martijn J."/>
            <person name="Lind A.E."/>
            <person name="van Eijk R."/>
            <person name="Schleper C."/>
            <person name="Guy L."/>
            <person name="Ettema T.J."/>
        </authorList>
    </citation>
    <scope>NUCLEOTIDE SEQUENCE</scope>
</reference>
<organism evidence="2">
    <name type="scientific">marine sediment metagenome</name>
    <dbReference type="NCBI Taxonomy" id="412755"/>
    <lineage>
        <taxon>unclassified sequences</taxon>
        <taxon>metagenomes</taxon>
        <taxon>ecological metagenomes</taxon>
    </lineage>
</organism>
<dbReference type="InterPro" id="IPR007539">
    <property type="entry name" value="DUF551"/>
</dbReference>
<dbReference type="EMBL" id="LAZR01030691">
    <property type="protein sequence ID" value="KKL55849.1"/>
    <property type="molecule type" value="Genomic_DNA"/>
</dbReference>
<evidence type="ECO:0000313" key="2">
    <source>
        <dbReference type="EMBL" id="KKL55849.1"/>
    </source>
</evidence>
<gene>
    <name evidence="2" type="ORF">LCGC14_2251280</name>
</gene>
<evidence type="ECO:0000259" key="1">
    <source>
        <dbReference type="Pfam" id="PF04448"/>
    </source>
</evidence>